<dbReference type="EMBL" id="PDLM01000004">
    <property type="protein sequence ID" value="RDW79581.1"/>
    <property type="molecule type" value="Genomic_DNA"/>
</dbReference>
<comment type="caution">
    <text evidence="2">The sequence shown here is derived from an EMBL/GenBank/DDBJ whole genome shotgun (WGS) entry which is preliminary data.</text>
</comment>
<organism evidence="2 3">
    <name type="scientific">Coleophoma cylindrospora</name>
    <dbReference type="NCBI Taxonomy" id="1849047"/>
    <lineage>
        <taxon>Eukaryota</taxon>
        <taxon>Fungi</taxon>
        <taxon>Dikarya</taxon>
        <taxon>Ascomycota</taxon>
        <taxon>Pezizomycotina</taxon>
        <taxon>Leotiomycetes</taxon>
        <taxon>Helotiales</taxon>
        <taxon>Dermateaceae</taxon>
        <taxon>Coleophoma</taxon>
    </lineage>
</organism>
<name>A0A3D8S0I1_9HELO</name>
<dbReference type="OrthoDB" id="3438274at2759"/>
<keyword evidence="3" id="KW-1185">Reference proteome</keyword>
<dbReference type="AlphaFoldDB" id="A0A3D8S0I1"/>
<proteinExistence type="predicted"/>
<gene>
    <name evidence="2" type="ORF">BP6252_04219</name>
</gene>
<reference evidence="2 3" key="1">
    <citation type="journal article" date="2018" name="IMA Fungus">
        <title>IMA Genome-F 9: Draft genome sequence of Annulohypoxylon stygium, Aspergillus mulundensis, Berkeleyomyces basicola (syn. Thielaviopsis basicola), Ceratocystis smalleyi, two Cercospora beticola strains, Coleophoma cylindrospora, Fusarium fracticaudum, Phialophora cf. hyalina, and Morchella septimelata.</title>
        <authorList>
            <person name="Wingfield B.D."/>
            <person name="Bills G.F."/>
            <person name="Dong Y."/>
            <person name="Huang W."/>
            <person name="Nel W.J."/>
            <person name="Swalarsk-Parry B.S."/>
            <person name="Vaghefi N."/>
            <person name="Wilken P.M."/>
            <person name="An Z."/>
            <person name="de Beer Z.W."/>
            <person name="De Vos L."/>
            <person name="Chen L."/>
            <person name="Duong T.A."/>
            <person name="Gao Y."/>
            <person name="Hammerbacher A."/>
            <person name="Kikkert J.R."/>
            <person name="Li Y."/>
            <person name="Li H."/>
            <person name="Li K."/>
            <person name="Li Q."/>
            <person name="Liu X."/>
            <person name="Ma X."/>
            <person name="Naidoo K."/>
            <person name="Pethybridge S.J."/>
            <person name="Sun J."/>
            <person name="Steenkamp E.T."/>
            <person name="van der Nest M.A."/>
            <person name="van Wyk S."/>
            <person name="Wingfield M.J."/>
            <person name="Xiong C."/>
            <person name="Yue Q."/>
            <person name="Zhang X."/>
        </authorList>
    </citation>
    <scope>NUCLEOTIDE SEQUENCE [LARGE SCALE GENOMIC DNA]</scope>
    <source>
        <strain evidence="2 3">BP6252</strain>
    </source>
</reference>
<accession>A0A3D8S0I1</accession>
<evidence type="ECO:0000313" key="3">
    <source>
        <dbReference type="Proteomes" id="UP000256645"/>
    </source>
</evidence>
<evidence type="ECO:0008006" key="4">
    <source>
        <dbReference type="Google" id="ProtNLM"/>
    </source>
</evidence>
<evidence type="ECO:0000313" key="2">
    <source>
        <dbReference type="EMBL" id="RDW79581.1"/>
    </source>
</evidence>
<dbReference type="Proteomes" id="UP000256645">
    <property type="component" value="Unassembled WGS sequence"/>
</dbReference>
<sequence>MSSIEVFEADEYISDSQVEALDGYENYSTQQHPVFPSIDPQQYYSQRHRSGLGLEHRSMDQPSDLGRDGGGAGILGKSFESIDKDYYQDPVSGRVYPRGHRRGLRSTWDFENAYASPISRVEVDHHNVRPAGESSNFYQPPDDGGKVYPSRYSGGDENWGINGQPETNIEGPPEDKIPMSKASLKKRGVKKASISKDGFKRGYGVNDPENLRIMDLFENEQDGQLLKWPEIAAIINTERIKAGKTPGLTANAAQNRYNRTAPVIYASEGRTFVPLRKRLRANKTSRTQGNAQYAWTSDLDELLVTVVKDYEAQKWSEVARRYNVEAPRQFPDPGRAAIDGELAALRYKML</sequence>
<feature type="region of interest" description="Disordered" evidence="1">
    <location>
        <begin position="156"/>
        <end position="175"/>
    </location>
</feature>
<evidence type="ECO:0000256" key="1">
    <source>
        <dbReference type="SAM" id="MobiDB-lite"/>
    </source>
</evidence>
<protein>
    <recommendedName>
        <fullName evidence="4">Myb-like domain-containing protein</fullName>
    </recommendedName>
</protein>